<dbReference type="RefSeq" id="WP_159428176.1">
    <property type="nucleotide sequence ID" value="NZ_FOKY01000006.1"/>
</dbReference>
<dbReference type="GO" id="GO:0046872">
    <property type="term" value="F:metal ion binding"/>
    <property type="evidence" value="ECO:0007669"/>
    <property type="project" value="UniProtKB-KW"/>
</dbReference>
<keyword evidence="7" id="KW-0460">Magnesium</keyword>
<dbReference type="STRING" id="34097.SAMN02745150_00891"/>
<dbReference type="GO" id="GO:0000049">
    <property type="term" value="F:tRNA binding"/>
    <property type="evidence" value="ECO:0007669"/>
    <property type="project" value="TreeGrafter"/>
</dbReference>
<sequence length="464" mass="53577">MQKLFPQAIPDDILFISNILNHQGFELKLVGGAVRDALRNQKNIDFDLATSASPDQVKAVFKPIKNCFIVPTGLAHGTVTLVLNNKHYEITTYRLDGFYSDSRHPDHVKFTHSIEEDLSRRDFTINAISADPITKMIHDPFHGREDIKNKIIRTVGDPMERFREDALRMIRACRFAATLGFSIEENTFAAIKALSQNITAVSHERIRDELLKMLCSDQPSIGLEAMRTSDLLKYILPELLEGYGVEQNEFHRYDVYTHNCKTCDLIRSDDPITKFAALLHDVGKPRAKNFALKIGNGNVFYNHEIIGAKMTDKIMKRLKFSNEQREKAVLLVEMHMFYYTKDWTDGAIRRFLRRFDGDQAFLRELFFLREADRLGSGTKKQSPHIFQEFKKRIDQILEEDAALKISDLHINGNILIEEFNLQPSPLIGEILRHLLELVLDDPTLNNKHDLHEQIRTYLRKTEVQ</sequence>
<dbReference type="OrthoDB" id="9805698at2"/>
<evidence type="ECO:0000256" key="1">
    <source>
        <dbReference type="ARBA" id="ARBA00001946"/>
    </source>
</evidence>
<protein>
    <submittedName>
        <fullName evidence="13">Poly(A) polymerase</fullName>
    </submittedName>
</protein>
<keyword evidence="4" id="KW-0548">Nucleotidyltransferase</keyword>
<evidence type="ECO:0000256" key="4">
    <source>
        <dbReference type="ARBA" id="ARBA00022695"/>
    </source>
</evidence>
<keyword evidence="2 9" id="KW-0808">Transferase</keyword>
<gene>
    <name evidence="13" type="ORF">SAMN02745150_00891</name>
</gene>
<evidence type="ECO:0000256" key="3">
    <source>
        <dbReference type="ARBA" id="ARBA00022694"/>
    </source>
</evidence>
<evidence type="ECO:0000256" key="5">
    <source>
        <dbReference type="ARBA" id="ARBA00022723"/>
    </source>
</evidence>
<dbReference type="GO" id="GO:0008033">
    <property type="term" value="P:tRNA processing"/>
    <property type="evidence" value="ECO:0007669"/>
    <property type="project" value="UniProtKB-KW"/>
</dbReference>
<feature type="domain" description="Poly A polymerase head" evidence="10">
    <location>
        <begin position="29"/>
        <end position="153"/>
    </location>
</feature>
<dbReference type="EMBL" id="FOKY01000006">
    <property type="protein sequence ID" value="SFB81029.1"/>
    <property type="molecule type" value="Genomic_DNA"/>
</dbReference>
<evidence type="ECO:0000259" key="10">
    <source>
        <dbReference type="Pfam" id="PF01743"/>
    </source>
</evidence>
<dbReference type="Pfam" id="PF13735">
    <property type="entry name" value="tRNA_NucTran2_2"/>
    <property type="match status" value="1"/>
</dbReference>
<evidence type="ECO:0000259" key="11">
    <source>
        <dbReference type="Pfam" id="PF12627"/>
    </source>
</evidence>
<keyword evidence="5" id="KW-0479">Metal-binding</keyword>
<dbReference type="Pfam" id="PF12627">
    <property type="entry name" value="PolyA_pol_RNAbd"/>
    <property type="match status" value="1"/>
</dbReference>
<dbReference type="InterPro" id="IPR006675">
    <property type="entry name" value="HDIG_dom"/>
</dbReference>
<dbReference type="InterPro" id="IPR050264">
    <property type="entry name" value="Bact_CCA-adding_enz_type3_sf"/>
</dbReference>
<evidence type="ECO:0000256" key="7">
    <source>
        <dbReference type="ARBA" id="ARBA00022842"/>
    </source>
</evidence>
<comment type="cofactor">
    <cofactor evidence="1">
        <name>Mg(2+)</name>
        <dbReference type="ChEBI" id="CHEBI:18420"/>
    </cofactor>
</comment>
<evidence type="ECO:0000256" key="6">
    <source>
        <dbReference type="ARBA" id="ARBA00022741"/>
    </source>
</evidence>
<feature type="domain" description="tRNA nucleotidyltransferase/poly(A) polymerase RNA and SrmB- binding" evidence="11">
    <location>
        <begin position="180"/>
        <end position="239"/>
    </location>
</feature>
<name>A0A1I1E186_BREAD</name>
<dbReference type="InterPro" id="IPR003607">
    <property type="entry name" value="HD/PDEase_dom"/>
</dbReference>
<dbReference type="InterPro" id="IPR043519">
    <property type="entry name" value="NT_sf"/>
</dbReference>
<dbReference type="GO" id="GO:0016779">
    <property type="term" value="F:nucleotidyltransferase activity"/>
    <property type="evidence" value="ECO:0007669"/>
    <property type="project" value="UniProtKB-KW"/>
</dbReference>
<dbReference type="CDD" id="cd05398">
    <property type="entry name" value="NT_ClassII-CCAase"/>
    <property type="match status" value="1"/>
</dbReference>
<dbReference type="Pfam" id="PF01743">
    <property type="entry name" value="PolyA_pol"/>
    <property type="match status" value="1"/>
</dbReference>
<dbReference type="NCBIfam" id="TIGR00277">
    <property type="entry name" value="HDIG"/>
    <property type="match status" value="1"/>
</dbReference>
<dbReference type="SUPFAM" id="SSF81301">
    <property type="entry name" value="Nucleotidyltransferase"/>
    <property type="match status" value="1"/>
</dbReference>
<keyword evidence="3" id="KW-0819">tRNA processing</keyword>
<reference evidence="14" key="1">
    <citation type="submission" date="2016-10" db="EMBL/GenBank/DDBJ databases">
        <authorList>
            <person name="Varghese N."/>
            <person name="Submissions S."/>
        </authorList>
    </citation>
    <scope>NUCLEOTIDE SEQUENCE [LARGE SCALE GENOMIC DNA]</scope>
    <source>
        <strain evidence="14">ATCC 43811</strain>
    </source>
</reference>
<evidence type="ECO:0000259" key="12">
    <source>
        <dbReference type="Pfam" id="PF13735"/>
    </source>
</evidence>
<keyword evidence="14" id="KW-1185">Reference proteome</keyword>
<dbReference type="PANTHER" id="PTHR46173">
    <property type="entry name" value="CCA TRNA NUCLEOTIDYLTRANSFERASE 1, MITOCHONDRIAL"/>
    <property type="match status" value="1"/>
</dbReference>
<dbReference type="SUPFAM" id="SSF81891">
    <property type="entry name" value="Poly A polymerase C-terminal region-like"/>
    <property type="match status" value="1"/>
</dbReference>
<dbReference type="InterPro" id="IPR032828">
    <property type="entry name" value="PolyA_RNA-bd"/>
</dbReference>
<dbReference type="AlphaFoldDB" id="A0A1I1E186"/>
<dbReference type="GO" id="GO:0000166">
    <property type="term" value="F:nucleotide binding"/>
    <property type="evidence" value="ECO:0007669"/>
    <property type="project" value="UniProtKB-KW"/>
</dbReference>
<comment type="similarity">
    <text evidence="9">Belongs to the tRNA nucleotidyltransferase/poly(A) polymerase family.</text>
</comment>
<keyword evidence="6" id="KW-0547">Nucleotide-binding</keyword>
<evidence type="ECO:0000256" key="9">
    <source>
        <dbReference type="RuleBase" id="RU003953"/>
    </source>
</evidence>
<accession>A0A1I1E186</accession>
<dbReference type="InterPro" id="IPR032810">
    <property type="entry name" value="CCA-adding_enz_C"/>
</dbReference>
<proteinExistence type="inferred from homology"/>
<organism evidence="13 14">
    <name type="scientific">Brevinema andersonii</name>
    <dbReference type="NCBI Taxonomy" id="34097"/>
    <lineage>
        <taxon>Bacteria</taxon>
        <taxon>Pseudomonadati</taxon>
        <taxon>Spirochaetota</taxon>
        <taxon>Spirochaetia</taxon>
        <taxon>Brevinematales</taxon>
        <taxon>Brevinemataceae</taxon>
        <taxon>Brevinema</taxon>
    </lineage>
</organism>
<dbReference type="Gene3D" id="1.10.3090.10">
    <property type="entry name" value="cca-adding enzyme, domain 2"/>
    <property type="match status" value="1"/>
</dbReference>
<dbReference type="InterPro" id="IPR002646">
    <property type="entry name" value="PolA_pol_head_dom"/>
</dbReference>
<dbReference type="Gene3D" id="3.30.460.10">
    <property type="entry name" value="Beta Polymerase, domain 2"/>
    <property type="match status" value="1"/>
</dbReference>
<dbReference type="CDD" id="cd00077">
    <property type="entry name" value="HDc"/>
    <property type="match status" value="1"/>
</dbReference>
<keyword evidence="8 9" id="KW-0694">RNA-binding</keyword>
<evidence type="ECO:0000313" key="13">
    <source>
        <dbReference type="EMBL" id="SFB81029.1"/>
    </source>
</evidence>
<evidence type="ECO:0000256" key="8">
    <source>
        <dbReference type="ARBA" id="ARBA00022884"/>
    </source>
</evidence>
<dbReference type="Proteomes" id="UP000240042">
    <property type="component" value="Unassembled WGS sequence"/>
</dbReference>
<evidence type="ECO:0000313" key="14">
    <source>
        <dbReference type="Proteomes" id="UP000240042"/>
    </source>
</evidence>
<dbReference type="PANTHER" id="PTHR46173:SF1">
    <property type="entry name" value="CCA TRNA NUCLEOTIDYLTRANSFERASE 1, MITOCHONDRIAL"/>
    <property type="match status" value="1"/>
</dbReference>
<feature type="domain" description="CCA-adding enzyme C-terminal" evidence="12">
    <location>
        <begin position="311"/>
        <end position="452"/>
    </location>
</feature>
<evidence type="ECO:0000256" key="2">
    <source>
        <dbReference type="ARBA" id="ARBA00022679"/>
    </source>
</evidence>
<dbReference type="Gene3D" id="1.10.246.80">
    <property type="match status" value="1"/>
</dbReference>